<proteinExistence type="predicted"/>
<protein>
    <recommendedName>
        <fullName evidence="3">Four helix bundle protein</fullName>
    </recommendedName>
</protein>
<dbReference type="AlphaFoldDB" id="A0A0P6XME2"/>
<dbReference type="Proteomes" id="UP000050417">
    <property type="component" value="Unassembled WGS sequence"/>
</dbReference>
<gene>
    <name evidence="1" type="ORF">ADN00_18790</name>
</gene>
<reference evidence="1 2" key="1">
    <citation type="submission" date="2015-07" db="EMBL/GenBank/DDBJ databases">
        <title>Genome sequence of Ornatilinea apprima DSM 23815.</title>
        <authorList>
            <person name="Hemp J."/>
            <person name="Ward L.M."/>
            <person name="Pace L.A."/>
            <person name="Fischer W.W."/>
        </authorList>
    </citation>
    <scope>NUCLEOTIDE SEQUENCE [LARGE SCALE GENOMIC DNA]</scope>
    <source>
        <strain evidence="1 2">P3M-1</strain>
    </source>
</reference>
<evidence type="ECO:0008006" key="3">
    <source>
        <dbReference type="Google" id="ProtNLM"/>
    </source>
</evidence>
<dbReference type="STRING" id="1134406.ADN00_18790"/>
<accession>A0A0P6XME2</accession>
<comment type="caution">
    <text evidence="1">The sequence shown here is derived from an EMBL/GenBank/DDBJ whole genome shotgun (WGS) entry which is preliminary data.</text>
</comment>
<evidence type="ECO:0000313" key="2">
    <source>
        <dbReference type="Proteomes" id="UP000050417"/>
    </source>
</evidence>
<sequence length="91" mass="9980">MTKRLRWPNTAEHARQAALGDANRGLIALSTVIHGKCAGRSEEMRQVAIANDCLHRIRFELEAVGPGKEKTQAEGGSRGFLQEVAQATRKL</sequence>
<organism evidence="1 2">
    <name type="scientific">Ornatilinea apprima</name>
    <dbReference type="NCBI Taxonomy" id="1134406"/>
    <lineage>
        <taxon>Bacteria</taxon>
        <taxon>Bacillati</taxon>
        <taxon>Chloroflexota</taxon>
        <taxon>Anaerolineae</taxon>
        <taxon>Anaerolineales</taxon>
        <taxon>Anaerolineaceae</taxon>
        <taxon>Ornatilinea</taxon>
    </lineage>
</organism>
<name>A0A0P6XME2_9CHLR</name>
<evidence type="ECO:0000313" key="1">
    <source>
        <dbReference type="EMBL" id="KPL70092.1"/>
    </source>
</evidence>
<dbReference type="EMBL" id="LGCL01000045">
    <property type="protein sequence ID" value="KPL70092.1"/>
    <property type="molecule type" value="Genomic_DNA"/>
</dbReference>
<keyword evidence="2" id="KW-1185">Reference proteome</keyword>